<evidence type="ECO:0000313" key="2">
    <source>
        <dbReference type="EMBL" id="JAH35139.1"/>
    </source>
</evidence>
<name>A0A0E9S118_ANGAN</name>
<reference evidence="2" key="1">
    <citation type="submission" date="2014-11" db="EMBL/GenBank/DDBJ databases">
        <authorList>
            <person name="Amaro Gonzalez C."/>
        </authorList>
    </citation>
    <scope>NUCLEOTIDE SEQUENCE</scope>
</reference>
<feature type="chain" id="PRO_5002431942" evidence="1">
    <location>
        <begin position="18"/>
        <end position="38"/>
    </location>
</feature>
<organism evidence="2">
    <name type="scientific">Anguilla anguilla</name>
    <name type="common">European freshwater eel</name>
    <name type="synonym">Muraena anguilla</name>
    <dbReference type="NCBI Taxonomy" id="7936"/>
    <lineage>
        <taxon>Eukaryota</taxon>
        <taxon>Metazoa</taxon>
        <taxon>Chordata</taxon>
        <taxon>Craniata</taxon>
        <taxon>Vertebrata</taxon>
        <taxon>Euteleostomi</taxon>
        <taxon>Actinopterygii</taxon>
        <taxon>Neopterygii</taxon>
        <taxon>Teleostei</taxon>
        <taxon>Anguilliformes</taxon>
        <taxon>Anguillidae</taxon>
        <taxon>Anguilla</taxon>
    </lineage>
</organism>
<evidence type="ECO:0000256" key="1">
    <source>
        <dbReference type="SAM" id="SignalP"/>
    </source>
</evidence>
<sequence length="38" mass="4343">MTLVLWHFLQMIFHIEATQGSSSHNGNVKNALKSRDCK</sequence>
<protein>
    <submittedName>
        <fullName evidence="2">Uncharacterized protein</fullName>
    </submittedName>
</protein>
<accession>A0A0E9S118</accession>
<dbReference type="EMBL" id="GBXM01073438">
    <property type="protein sequence ID" value="JAH35139.1"/>
    <property type="molecule type" value="Transcribed_RNA"/>
</dbReference>
<dbReference type="AlphaFoldDB" id="A0A0E9S118"/>
<proteinExistence type="predicted"/>
<feature type="signal peptide" evidence="1">
    <location>
        <begin position="1"/>
        <end position="17"/>
    </location>
</feature>
<reference evidence="2" key="2">
    <citation type="journal article" date="2015" name="Fish Shellfish Immunol.">
        <title>Early steps in the European eel (Anguilla anguilla)-Vibrio vulnificus interaction in the gills: Role of the RtxA13 toxin.</title>
        <authorList>
            <person name="Callol A."/>
            <person name="Pajuelo D."/>
            <person name="Ebbesson L."/>
            <person name="Teles M."/>
            <person name="MacKenzie S."/>
            <person name="Amaro C."/>
        </authorList>
    </citation>
    <scope>NUCLEOTIDE SEQUENCE</scope>
</reference>
<keyword evidence="1" id="KW-0732">Signal</keyword>